<reference evidence="1 2" key="1">
    <citation type="submission" date="2013-07" db="EMBL/GenBank/DDBJ databases">
        <authorList>
            <person name="Stoco P.H."/>
            <person name="Wagner G."/>
            <person name="Gerber A."/>
            <person name="Zaha A."/>
            <person name="Thompson C."/>
            <person name="Bartholomeu D.C."/>
            <person name="Luckemeyer D.D."/>
            <person name="Bahia D."/>
            <person name="Loreto E."/>
            <person name="Prestes E.B."/>
            <person name="Lima F.M."/>
            <person name="Rodrigues-Luiz G."/>
            <person name="Vallejo G.A."/>
            <person name="Filho J.F."/>
            <person name="Monteiro K.M."/>
            <person name="Tyler K.M."/>
            <person name="de Almeida L.G."/>
            <person name="Ortiz M.F."/>
            <person name="Siervo M.A."/>
            <person name="de Moraes M.H."/>
            <person name="Cunha O.L."/>
            <person name="Mendonca-Neto R."/>
            <person name="Silva R."/>
            <person name="Teixeira S.M."/>
            <person name="Murta S.M."/>
            <person name="Sincero T.C."/>
            <person name="Mendes T.A."/>
            <person name="Urmenyi T.P."/>
            <person name="Silva V.G."/>
            <person name="da Rocha W.D."/>
            <person name="Andersson B."/>
            <person name="Romanha A.J."/>
            <person name="Steindel M."/>
            <person name="de Vasconcelos A.T."/>
            <person name="Grisard E.C."/>
        </authorList>
    </citation>
    <scope>NUCLEOTIDE SEQUENCE [LARGE SCALE GENOMIC DNA]</scope>
    <source>
        <strain evidence="1 2">SC58</strain>
    </source>
</reference>
<dbReference type="EMBL" id="AUPL01007680">
    <property type="protein sequence ID" value="ESL04984.1"/>
    <property type="molecule type" value="Genomic_DNA"/>
</dbReference>
<evidence type="ECO:0000313" key="2">
    <source>
        <dbReference type="Proteomes" id="UP000031737"/>
    </source>
</evidence>
<sequence length="93" mass="10391">MHVVALLRGVVSVTKLYSETCTPCLFVHDGKKKKVIKLPSPLTKKAFIPPPLSSVILLISHTFLAQTFTSSPLFSFLREHPHPRCPPPPFPFK</sequence>
<comment type="caution">
    <text evidence="1">The sequence shown here is derived from an EMBL/GenBank/DDBJ whole genome shotgun (WGS) entry which is preliminary data.</text>
</comment>
<dbReference type="AlphaFoldDB" id="A0A061IRZ7"/>
<accession>A0A061IRZ7</accession>
<gene>
    <name evidence="1" type="ORF">TRSC58_07436</name>
</gene>
<evidence type="ECO:0000313" key="1">
    <source>
        <dbReference type="EMBL" id="ESL04984.1"/>
    </source>
</evidence>
<dbReference type="Proteomes" id="UP000031737">
    <property type="component" value="Unassembled WGS sequence"/>
</dbReference>
<protein>
    <submittedName>
        <fullName evidence="1">Uncharacterized protein</fullName>
    </submittedName>
</protein>
<organism evidence="1 2">
    <name type="scientific">Trypanosoma rangeli SC58</name>
    <dbReference type="NCBI Taxonomy" id="429131"/>
    <lineage>
        <taxon>Eukaryota</taxon>
        <taxon>Discoba</taxon>
        <taxon>Euglenozoa</taxon>
        <taxon>Kinetoplastea</taxon>
        <taxon>Metakinetoplastina</taxon>
        <taxon>Trypanosomatida</taxon>
        <taxon>Trypanosomatidae</taxon>
        <taxon>Trypanosoma</taxon>
        <taxon>Herpetosoma</taxon>
    </lineage>
</organism>
<proteinExistence type="predicted"/>
<name>A0A061IRZ7_TRYRA</name>
<keyword evidence="2" id="KW-1185">Reference proteome</keyword>
<dbReference type="VEuPathDB" id="TriTrypDB:TRSC58_07436"/>